<dbReference type="KEGG" id="ccal:108624944"/>
<dbReference type="AlphaFoldDB" id="A0AAJ7IZB0"/>
<dbReference type="GeneID" id="108624944"/>
<evidence type="ECO:0000256" key="13">
    <source>
        <dbReference type="ARBA" id="ARBA00093307"/>
    </source>
</evidence>
<dbReference type="GO" id="GO:0005730">
    <property type="term" value="C:nucleolus"/>
    <property type="evidence" value="ECO:0007669"/>
    <property type="project" value="UniProtKB-SubCell"/>
</dbReference>
<dbReference type="GO" id="GO:0006364">
    <property type="term" value="P:rRNA processing"/>
    <property type="evidence" value="ECO:0007669"/>
    <property type="project" value="UniProtKB-KW"/>
</dbReference>
<dbReference type="GO" id="GO:0005694">
    <property type="term" value="C:chromosome"/>
    <property type="evidence" value="ECO:0007669"/>
    <property type="project" value="UniProtKB-SubCell"/>
</dbReference>
<dbReference type="RefSeq" id="XP_017880095.1">
    <property type="nucleotide sequence ID" value="XM_018024606.2"/>
</dbReference>
<dbReference type="Pfam" id="PF03879">
    <property type="entry name" value="Cgr1"/>
    <property type="match status" value="1"/>
</dbReference>
<evidence type="ECO:0000256" key="10">
    <source>
        <dbReference type="ARBA" id="ARBA00022934"/>
    </source>
</evidence>
<dbReference type="RefSeq" id="XP_017880181.1">
    <property type="nucleotide sequence ID" value="XM_018024692.2"/>
</dbReference>
<proteinExistence type="inferred from homology"/>
<comment type="function">
    <text evidence="1">Involved in nucleolar integrity and required for processing of the pre-rRNA for the 60S ribosome subunit.</text>
</comment>
<evidence type="ECO:0000256" key="5">
    <source>
        <dbReference type="ARBA" id="ARBA00016738"/>
    </source>
</evidence>
<evidence type="ECO:0000256" key="9">
    <source>
        <dbReference type="ARBA" id="ARBA00022553"/>
    </source>
</evidence>
<dbReference type="Proteomes" id="UP000694925">
    <property type="component" value="Unplaced"/>
</dbReference>
<evidence type="ECO:0000256" key="3">
    <source>
        <dbReference type="ARBA" id="ARBA00004604"/>
    </source>
</evidence>
<accession>A0AAJ7IZB0</accession>
<evidence type="ECO:0000256" key="14">
    <source>
        <dbReference type="SAM" id="MobiDB-lite"/>
    </source>
</evidence>
<keyword evidence="9" id="KW-0597">Phosphoprotein</keyword>
<evidence type="ECO:0000256" key="11">
    <source>
        <dbReference type="ARBA" id="ARBA00023054"/>
    </source>
</evidence>
<dbReference type="InterPro" id="IPR005579">
    <property type="entry name" value="Cgr1-like"/>
</dbReference>
<comment type="subcellular location">
    <subcellularLocation>
        <location evidence="2">Chromosome</location>
    </subcellularLocation>
    <subcellularLocation>
        <location evidence="3">Nucleus</location>
        <location evidence="3">Nucleolus</location>
    </subcellularLocation>
</comment>
<protein>
    <recommendedName>
        <fullName evidence="5">Coiled-coil domain-containing protein 86</fullName>
    </recommendedName>
</protein>
<evidence type="ECO:0000256" key="2">
    <source>
        <dbReference type="ARBA" id="ARBA00004286"/>
    </source>
</evidence>
<feature type="region of interest" description="Disordered" evidence="14">
    <location>
        <begin position="1"/>
        <end position="86"/>
    </location>
</feature>
<gene>
    <name evidence="16 17" type="primary">LOC108624944</name>
</gene>
<dbReference type="InterPro" id="IPR026570">
    <property type="entry name" value="CCDC86"/>
</dbReference>
<keyword evidence="10" id="KW-0164">Citrullination</keyword>
<keyword evidence="15" id="KW-1185">Reference proteome</keyword>
<feature type="region of interest" description="Disordered" evidence="14">
    <location>
        <begin position="102"/>
        <end position="127"/>
    </location>
</feature>
<feature type="compositionally biased region" description="Basic and acidic residues" evidence="14">
    <location>
        <begin position="11"/>
        <end position="26"/>
    </location>
</feature>
<evidence type="ECO:0000256" key="6">
    <source>
        <dbReference type="ARBA" id="ARBA00022454"/>
    </source>
</evidence>
<comment type="function">
    <text evidence="13">Required for proper chromosome segregation during mitosis and error-free mitotic progression.</text>
</comment>
<evidence type="ECO:0000256" key="7">
    <source>
        <dbReference type="ARBA" id="ARBA00022517"/>
    </source>
</evidence>
<dbReference type="PANTHER" id="PTHR13557:SF1">
    <property type="entry name" value="COILED-COIL DOMAIN-CONTAINING PROTEIN 86"/>
    <property type="match status" value="1"/>
</dbReference>
<keyword evidence="7" id="KW-0690">Ribosome biogenesis</keyword>
<evidence type="ECO:0000313" key="16">
    <source>
        <dbReference type="RefSeq" id="XP_017880095.1"/>
    </source>
</evidence>
<evidence type="ECO:0000256" key="1">
    <source>
        <dbReference type="ARBA" id="ARBA00004090"/>
    </source>
</evidence>
<evidence type="ECO:0000313" key="15">
    <source>
        <dbReference type="Proteomes" id="UP000694925"/>
    </source>
</evidence>
<name>A0AAJ7IZB0_9HYME</name>
<evidence type="ECO:0000313" key="17">
    <source>
        <dbReference type="RefSeq" id="XP_017880181.1"/>
    </source>
</evidence>
<evidence type="ECO:0000256" key="4">
    <source>
        <dbReference type="ARBA" id="ARBA00007869"/>
    </source>
</evidence>
<organism evidence="15 16">
    <name type="scientific">Ceratina calcarata</name>
    <dbReference type="NCBI Taxonomy" id="156304"/>
    <lineage>
        <taxon>Eukaryota</taxon>
        <taxon>Metazoa</taxon>
        <taxon>Ecdysozoa</taxon>
        <taxon>Arthropoda</taxon>
        <taxon>Hexapoda</taxon>
        <taxon>Insecta</taxon>
        <taxon>Pterygota</taxon>
        <taxon>Neoptera</taxon>
        <taxon>Endopterygota</taxon>
        <taxon>Hymenoptera</taxon>
        <taxon>Apocrita</taxon>
        <taxon>Aculeata</taxon>
        <taxon>Apoidea</taxon>
        <taxon>Anthophila</taxon>
        <taxon>Apidae</taxon>
        <taxon>Ceratina</taxon>
        <taxon>Zadontomerus</taxon>
    </lineage>
</organism>
<keyword evidence="6" id="KW-0158">Chromosome</keyword>
<evidence type="ECO:0000256" key="12">
    <source>
        <dbReference type="ARBA" id="ARBA00023242"/>
    </source>
</evidence>
<keyword evidence="8" id="KW-0698">rRNA processing</keyword>
<keyword evidence="11" id="KW-0175">Coiled coil</keyword>
<reference evidence="16 17" key="1">
    <citation type="submission" date="2025-04" db="UniProtKB">
        <authorList>
            <consortium name="RefSeq"/>
        </authorList>
    </citation>
    <scope>IDENTIFICATION</scope>
    <source>
        <tissue evidence="16 17">Whole body</tissue>
    </source>
</reference>
<sequence length="161" mass="18986">MINDEVTTDVKVVRAEDILNDEKSDVDSNTETSNPMPKKNKKEKSFEQQIPKGKPKSGRTWKEERKRFSSIVKTRGTRMSLDKRQKLKEDLKRVKELSRAIKEEKRAQKEAKKERRRANLKRAEENQRKSEIVQVITNTAKLKKIKKKNLRTIQKRDTVNL</sequence>
<dbReference type="PANTHER" id="PTHR13557">
    <property type="entry name" value="COILED-COIL DOMAIN-CONTAINING PROTEIN 86"/>
    <property type="match status" value="1"/>
</dbReference>
<comment type="similarity">
    <text evidence="4">Belongs to the CGR1 family.</text>
</comment>
<feature type="compositionally biased region" description="Basic and acidic residues" evidence="14">
    <location>
        <begin position="102"/>
        <end position="113"/>
    </location>
</feature>
<keyword evidence="12" id="KW-0539">Nucleus</keyword>
<evidence type="ECO:0000256" key="8">
    <source>
        <dbReference type="ARBA" id="ARBA00022552"/>
    </source>
</evidence>